<organism evidence="5 6">
    <name type="scientific">Kingella negevensis</name>
    <dbReference type="NCBI Taxonomy" id="1522312"/>
    <lineage>
        <taxon>Bacteria</taxon>
        <taxon>Pseudomonadati</taxon>
        <taxon>Pseudomonadota</taxon>
        <taxon>Betaproteobacteria</taxon>
        <taxon>Neisseriales</taxon>
        <taxon>Neisseriaceae</taxon>
        <taxon>Kingella</taxon>
    </lineage>
</organism>
<reference evidence="5 6" key="2">
    <citation type="submission" date="2017-06" db="EMBL/GenBank/DDBJ databases">
        <authorList>
            <person name="Kim H.J."/>
            <person name="Triplett B.A."/>
        </authorList>
    </citation>
    <scope>NUCLEOTIDE SEQUENCE [LARGE SCALE GENOMIC DNA]</scope>
    <source>
        <strain evidence="5">Kingella_eburonensis</strain>
    </source>
</reference>
<dbReference type="STRING" id="1522312.GCA_900177895_01824"/>
<dbReference type="PANTHER" id="PTHR43479:SF12">
    <property type="entry name" value="TRANSCRIPTIONAL REGULATORY PROTEIN"/>
    <property type="match status" value="1"/>
</dbReference>
<dbReference type="EMBL" id="FXUV01000074">
    <property type="protein sequence ID" value="SMQ13506.1"/>
    <property type="molecule type" value="Genomic_DNA"/>
</dbReference>
<keyword evidence="6" id="KW-1185">Reference proteome</keyword>
<dbReference type="SUPFAM" id="SSF46689">
    <property type="entry name" value="Homeodomain-like"/>
    <property type="match status" value="1"/>
</dbReference>
<keyword evidence="1 2" id="KW-0238">DNA-binding</keyword>
<dbReference type="EMBL" id="FXUV02000043">
    <property type="protein sequence ID" value="SNB78147.1"/>
    <property type="molecule type" value="Genomic_DNA"/>
</dbReference>
<dbReference type="PANTHER" id="PTHR43479">
    <property type="entry name" value="ACREF/ENVCD OPERON REPRESSOR-RELATED"/>
    <property type="match status" value="1"/>
</dbReference>
<protein>
    <submittedName>
        <fullName evidence="5">Fatty acid metabolism regulator protein</fullName>
    </submittedName>
</protein>
<dbReference type="InterPro" id="IPR009057">
    <property type="entry name" value="Homeodomain-like_sf"/>
</dbReference>
<evidence type="ECO:0000313" key="6">
    <source>
        <dbReference type="Proteomes" id="UP000215450"/>
    </source>
</evidence>
<dbReference type="Proteomes" id="UP000215450">
    <property type="component" value="Unassembled WGS sequence"/>
</dbReference>
<dbReference type="GO" id="GO:0003677">
    <property type="term" value="F:DNA binding"/>
    <property type="evidence" value="ECO:0007669"/>
    <property type="project" value="UniProtKB-UniRule"/>
</dbReference>
<accession>A0A238TCW7</accession>
<dbReference type="InterPro" id="IPR001647">
    <property type="entry name" value="HTH_TetR"/>
</dbReference>
<dbReference type="Gene3D" id="1.10.357.10">
    <property type="entry name" value="Tetracycline Repressor, domain 2"/>
    <property type="match status" value="1"/>
</dbReference>
<feature type="domain" description="HTH tetR-type" evidence="3">
    <location>
        <begin position="8"/>
        <end position="68"/>
    </location>
</feature>
<dbReference type="PROSITE" id="PS50977">
    <property type="entry name" value="HTH_TETR_2"/>
    <property type="match status" value="1"/>
</dbReference>
<evidence type="ECO:0000313" key="5">
    <source>
        <dbReference type="EMBL" id="SNB78147.1"/>
    </source>
</evidence>
<dbReference type="Pfam" id="PF00440">
    <property type="entry name" value="TetR_N"/>
    <property type="match status" value="1"/>
</dbReference>
<gene>
    <name evidence="5" type="primary">fadR</name>
    <name evidence="5" type="ORF">KEBURONENSIS_00363</name>
    <name evidence="4" type="ORF">KEBURONENSIS_00602</name>
</gene>
<dbReference type="RefSeq" id="WP_095063436.1">
    <property type="nucleotide sequence ID" value="NZ_FXUV02000043.1"/>
</dbReference>
<dbReference type="OrthoDB" id="8770705at2"/>
<evidence type="ECO:0000256" key="1">
    <source>
        <dbReference type="ARBA" id="ARBA00023125"/>
    </source>
</evidence>
<feature type="DNA-binding region" description="H-T-H motif" evidence="2">
    <location>
        <begin position="31"/>
        <end position="50"/>
    </location>
</feature>
<dbReference type="Pfam" id="PF13972">
    <property type="entry name" value="TetR"/>
    <property type="match status" value="1"/>
</dbReference>
<dbReference type="PRINTS" id="PR00455">
    <property type="entry name" value="HTHTETR"/>
</dbReference>
<evidence type="ECO:0000256" key="2">
    <source>
        <dbReference type="PROSITE-ProRule" id="PRU00335"/>
    </source>
</evidence>
<sequence>MTKKTTKPNTYNRIIDASLVLFNEQGERNISTNHIASYMGISPGNLYYHFTNKDEIIVQLFKRYTQALVTYVAEEDKPQSVSDAFEFMAGVYDILWEYRFLFSDINTLLERGKDLLGEHKLFSHEQISPMMKCVLSHLRESGIIKMDDIALNDLTINIWLVSKYWFDFHNSLYGADNAQGHQIKARGVVRTLSLLRPYFAEQYLAEFDALNRELLNN</sequence>
<name>A0A238TCW7_9NEIS</name>
<evidence type="ECO:0000259" key="3">
    <source>
        <dbReference type="PROSITE" id="PS50977"/>
    </source>
</evidence>
<dbReference type="InterPro" id="IPR025722">
    <property type="entry name" value="TetR"/>
</dbReference>
<evidence type="ECO:0000313" key="4">
    <source>
        <dbReference type="EMBL" id="SMQ13506.1"/>
    </source>
</evidence>
<dbReference type="InterPro" id="IPR050624">
    <property type="entry name" value="HTH-type_Tx_Regulator"/>
</dbReference>
<proteinExistence type="predicted"/>
<dbReference type="AlphaFoldDB" id="A0A238TCW7"/>
<reference evidence="4" key="1">
    <citation type="submission" date="2017-05" db="EMBL/GenBank/DDBJ databases">
        <authorList>
            <person name="Song R."/>
            <person name="Chenine A.L."/>
            <person name="Ruprecht R.M."/>
        </authorList>
    </citation>
    <scope>NUCLEOTIDE SEQUENCE</scope>
    <source>
        <strain evidence="4">Kingella_eburonensis</strain>
    </source>
</reference>